<dbReference type="RefSeq" id="WP_086036032.1">
    <property type="nucleotide sequence ID" value="NZ_CP046051.1"/>
</dbReference>
<evidence type="ECO:0000313" key="4">
    <source>
        <dbReference type="Proteomes" id="UP000501316"/>
    </source>
</evidence>
<dbReference type="AlphaFoldDB" id="A0A859DQA4"/>
<gene>
    <name evidence="2" type="ORF">GJQ69_03500</name>
    <name evidence="3" type="ORF">GKP14_00875</name>
</gene>
<dbReference type="SMART" id="SM00530">
    <property type="entry name" value="HTH_XRE"/>
    <property type="match status" value="1"/>
</dbReference>
<reference evidence="3" key="2">
    <citation type="journal article" date="2021" name="Appl. Environ. Microbiol.">
        <title>Adaptability of a Caproate-Producing Bacterium Contributes to Its Dominance in an Anaerobic Fermentation System.</title>
        <authorList>
            <person name="Wang H."/>
            <person name="Gu Y."/>
            <person name="Zhou W."/>
            <person name="Zhao D."/>
            <person name="Qiao Z."/>
            <person name="Zheng J."/>
            <person name="Gao J."/>
            <person name="Chen X."/>
            <person name="Ren C."/>
            <person name="Xu Y."/>
        </authorList>
    </citation>
    <scope>NUCLEOTIDE SEQUENCE</scope>
    <source>
        <strain evidence="3">JNU-WLY1368</strain>
    </source>
</reference>
<dbReference type="Pfam" id="PF01381">
    <property type="entry name" value="HTH_3"/>
    <property type="match status" value="1"/>
</dbReference>
<evidence type="ECO:0000313" key="3">
    <source>
        <dbReference type="EMBL" id="QKO29702.1"/>
    </source>
</evidence>
<dbReference type="KEGG" id="clf:GJQ69_03500"/>
<dbReference type="GO" id="GO:0003677">
    <property type="term" value="F:DNA binding"/>
    <property type="evidence" value="ECO:0007669"/>
    <property type="project" value="InterPro"/>
</dbReference>
<reference evidence="3" key="3">
    <citation type="journal article" date="2022" name="Int. J. Syst. Evol. Microbiol.">
        <title>Caproicibacterium lactatifermentans sp. nov., isolated from pit clay used for the production of Chinese strong aroma-type liquor.</title>
        <authorList>
            <person name="Wang H."/>
            <person name="Gu Y."/>
            <person name="Zhao D."/>
            <person name="Qiao Z."/>
            <person name="Zheng J."/>
            <person name="Gao J."/>
            <person name="Ren C."/>
            <person name="Xu Y."/>
        </authorList>
    </citation>
    <scope>NUCLEOTIDE SEQUENCE</scope>
    <source>
        <strain evidence="3">JNU-WLY1368</strain>
    </source>
</reference>
<dbReference type="Proteomes" id="UP000509623">
    <property type="component" value="Chromosome"/>
</dbReference>
<dbReference type="Gene3D" id="1.10.260.40">
    <property type="entry name" value="lambda repressor-like DNA-binding domains"/>
    <property type="match status" value="1"/>
</dbReference>
<dbReference type="CDD" id="cd00093">
    <property type="entry name" value="HTH_XRE"/>
    <property type="match status" value="1"/>
</dbReference>
<protein>
    <submittedName>
        <fullName evidence="2">Helix-turn-helix domain-containing protein</fullName>
    </submittedName>
</protein>
<dbReference type="InterPro" id="IPR010982">
    <property type="entry name" value="Lambda_DNA-bd_dom_sf"/>
</dbReference>
<reference evidence="4 5" key="1">
    <citation type="submission" date="2019-11" db="EMBL/GenBank/DDBJ databases">
        <authorList>
            <person name="Ren C."/>
            <person name="Wang H."/>
            <person name="Xu Y."/>
        </authorList>
    </citation>
    <scope>NUCLEOTIDE SEQUENCE [LARGE SCALE GENOMIC DNA]</scope>
    <source>
        <strain evidence="5">JNU-WLY1368</strain>
        <strain evidence="2 4">LBM 19010</strain>
    </source>
</reference>
<evidence type="ECO:0000313" key="5">
    <source>
        <dbReference type="Proteomes" id="UP000509623"/>
    </source>
</evidence>
<name>A0A859DQA4_9FIRM</name>
<sequence>MTARIYIYDTQGQNEPVCSLTPEPSGADDGGRDYTLPKGYTLQEGQFSAPNGSTCYLQMHNGAPLLVDNANKLAFLLEQERKMEQRRKAAGLTRLQLADQVGLTQYDIYRMEHHEVEPSTAALGKIAAVLHCDTIDLI</sequence>
<dbReference type="SUPFAM" id="SSF47413">
    <property type="entry name" value="lambda repressor-like DNA-binding domains"/>
    <property type="match status" value="1"/>
</dbReference>
<proteinExistence type="predicted"/>
<dbReference type="InterPro" id="IPR001387">
    <property type="entry name" value="Cro/C1-type_HTH"/>
</dbReference>
<feature type="domain" description="HTH cro/C1-type" evidence="1">
    <location>
        <begin position="83"/>
        <end position="137"/>
    </location>
</feature>
<dbReference type="Proteomes" id="UP000501316">
    <property type="component" value="Chromosome"/>
</dbReference>
<evidence type="ECO:0000259" key="1">
    <source>
        <dbReference type="PROSITE" id="PS50943"/>
    </source>
</evidence>
<dbReference type="EMBL" id="CP046161">
    <property type="protein sequence ID" value="QKO29702.1"/>
    <property type="molecule type" value="Genomic_DNA"/>
</dbReference>
<dbReference type="EMBL" id="CP046051">
    <property type="protein sequence ID" value="QKN23625.1"/>
    <property type="molecule type" value="Genomic_DNA"/>
</dbReference>
<evidence type="ECO:0000313" key="2">
    <source>
        <dbReference type="EMBL" id="QKN23625.1"/>
    </source>
</evidence>
<organism evidence="2 4">
    <name type="scientific">Caproicibacterium lactatifermentans</name>
    <dbReference type="NCBI Taxonomy" id="2666138"/>
    <lineage>
        <taxon>Bacteria</taxon>
        <taxon>Bacillati</taxon>
        <taxon>Bacillota</taxon>
        <taxon>Clostridia</taxon>
        <taxon>Eubacteriales</taxon>
        <taxon>Oscillospiraceae</taxon>
        <taxon>Caproicibacterium</taxon>
    </lineage>
</organism>
<keyword evidence="5" id="KW-1185">Reference proteome</keyword>
<accession>A0A859DQA4</accession>
<dbReference type="PROSITE" id="PS50943">
    <property type="entry name" value="HTH_CROC1"/>
    <property type="match status" value="1"/>
</dbReference>